<sequence length="633" mass="71315">MIIKTLVNIGVDNRELFRFQLGATLLKSIVSLLQKSLPIHHQHFFTQDGLVVIGESLLDKSTELCLRILILVVEGSEQFRLDHEFIALAVPLLRHKSTSIVLLVLRTLRTLTSDSHFAGTMRQNIQVAQIDGNTRPIPMIQLVAELFGAYFSRLRTQIGQIQLLWTTEPDNAMLLDGDTSIGGTYASEPLDVVTLTSQISATCEVLRGIDDQQTETTLMKIATRVLSVGERRDSKSYQPRMIDRDSAHRLCSLLTQSQFVETMENHSQKRTQNWTKELGKLRSRCSEYEKTYSEWSSPSSPFSIDCVPFLSWPGNQEGSWFGQTVVFQSLVAALKLQPALDVSLEAKAAKFLESMNTPYEELVDDPLSTHLLFSDGSFTDFVKSILVLLSSPNQVIKTATVKMLKTVVLMCSAPLRLVLIKADLIGQLVVTLNPFSVSLPDSEHLHSKFLSIIHLSVLLATPRSLKELKKEDPDEQQSVRETVLKQVLAPSEKYFSHLCVNRFSIVEGDMSTSFMTLLSQLLQISSHCQQTKEFVLTLPVFLATSSCLSFFETDSSIYSFLSYLVDTQQKWKKQDRDVHQSEATILRSLRMEGIDDVIEEKLVNDRSSYYANCLVVNSLEWSNMLGMNFSEHA</sequence>
<protein>
    <submittedName>
        <fullName evidence="1">Uncharacterized protein</fullName>
    </submittedName>
</protein>
<proteinExistence type="predicted"/>
<dbReference type="Proteomes" id="UP001281761">
    <property type="component" value="Unassembled WGS sequence"/>
</dbReference>
<dbReference type="SUPFAM" id="SSF48371">
    <property type="entry name" value="ARM repeat"/>
    <property type="match status" value="1"/>
</dbReference>
<comment type="caution">
    <text evidence="1">The sequence shown here is derived from an EMBL/GenBank/DDBJ whole genome shotgun (WGS) entry which is preliminary data.</text>
</comment>
<dbReference type="EMBL" id="JARBJD010000149">
    <property type="protein sequence ID" value="KAK2949806.1"/>
    <property type="molecule type" value="Genomic_DNA"/>
</dbReference>
<gene>
    <name evidence="1" type="ORF">BLNAU_15288</name>
</gene>
<keyword evidence="2" id="KW-1185">Reference proteome</keyword>
<reference evidence="1 2" key="1">
    <citation type="journal article" date="2022" name="bioRxiv">
        <title>Genomics of Preaxostyla Flagellates Illuminates Evolutionary Transitions and the Path Towards Mitochondrial Loss.</title>
        <authorList>
            <person name="Novak L.V.F."/>
            <person name="Treitli S.C."/>
            <person name="Pyrih J."/>
            <person name="Halakuc P."/>
            <person name="Pipaliya S.V."/>
            <person name="Vacek V."/>
            <person name="Brzon O."/>
            <person name="Soukal P."/>
            <person name="Eme L."/>
            <person name="Dacks J.B."/>
            <person name="Karnkowska A."/>
            <person name="Elias M."/>
            <person name="Hampl V."/>
        </authorList>
    </citation>
    <scope>NUCLEOTIDE SEQUENCE [LARGE SCALE GENOMIC DNA]</scope>
    <source>
        <strain evidence="1">NAU3</strain>
        <tissue evidence="1">Gut</tissue>
    </source>
</reference>
<name>A0ABQ9XBA3_9EUKA</name>
<evidence type="ECO:0000313" key="1">
    <source>
        <dbReference type="EMBL" id="KAK2949806.1"/>
    </source>
</evidence>
<organism evidence="1 2">
    <name type="scientific">Blattamonas nauphoetae</name>
    <dbReference type="NCBI Taxonomy" id="2049346"/>
    <lineage>
        <taxon>Eukaryota</taxon>
        <taxon>Metamonada</taxon>
        <taxon>Preaxostyla</taxon>
        <taxon>Oxymonadida</taxon>
        <taxon>Blattamonas</taxon>
    </lineage>
</organism>
<evidence type="ECO:0000313" key="2">
    <source>
        <dbReference type="Proteomes" id="UP001281761"/>
    </source>
</evidence>
<dbReference type="InterPro" id="IPR016024">
    <property type="entry name" value="ARM-type_fold"/>
</dbReference>
<accession>A0ABQ9XBA3</accession>